<feature type="domain" description="KAP NTPase" evidence="1">
    <location>
        <begin position="38"/>
        <end position="286"/>
    </location>
</feature>
<keyword evidence="3" id="KW-1185">Reference proteome</keyword>
<evidence type="ECO:0000313" key="3">
    <source>
        <dbReference type="Proteomes" id="UP000316921"/>
    </source>
</evidence>
<protein>
    <submittedName>
        <fullName evidence="2">KAP family P-loop domain protein</fullName>
    </submittedName>
</protein>
<dbReference type="Pfam" id="PF07693">
    <property type="entry name" value="KAP_NTPase"/>
    <property type="match status" value="1"/>
</dbReference>
<evidence type="ECO:0000259" key="1">
    <source>
        <dbReference type="Pfam" id="PF07693"/>
    </source>
</evidence>
<dbReference type="EMBL" id="CP036287">
    <property type="protein sequence ID" value="QDU66790.1"/>
    <property type="molecule type" value="Genomic_DNA"/>
</dbReference>
<dbReference type="InterPro" id="IPR027417">
    <property type="entry name" value="P-loop_NTPase"/>
</dbReference>
<dbReference type="RefSeq" id="WP_145064599.1">
    <property type="nucleotide sequence ID" value="NZ_CP036287.1"/>
</dbReference>
<gene>
    <name evidence="2" type="ORF">Pla133_18660</name>
</gene>
<dbReference type="SUPFAM" id="SSF52540">
    <property type="entry name" value="P-loop containing nucleoside triphosphate hydrolases"/>
    <property type="match status" value="2"/>
</dbReference>
<accession>A0A518BIH9</accession>
<dbReference type="InterPro" id="IPR011646">
    <property type="entry name" value="KAP_P-loop"/>
</dbReference>
<dbReference type="KEGG" id="pbap:Pla133_18660"/>
<proteinExistence type="predicted"/>
<reference evidence="2 3" key="1">
    <citation type="submission" date="2019-02" db="EMBL/GenBank/DDBJ databases">
        <title>Deep-cultivation of Planctomycetes and their phenomic and genomic characterization uncovers novel biology.</title>
        <authorList>
            <person name="Wiegand S."/>
            <person name="Jogler M."/>
            <person name="Boedeker C."/>
            <person name="Pinto D."/>
            <person name="Vollmers J."/>
            <person name="Rivas-Marin E."/>
            <person name="Kohn T."/>
            <person name="Peeters S.H."/>
            <person name="Heuer A."/>
            <person name="Rast P."/>
            <person name="Oberbeckmann S."/>
            <person name="Bunk B."/>
            <person name="Jeske O."/>
            <person name="Meyerdierks A."/>
            <person name="Storesund J.E."/>
            <person name="Kallscheuer N."/>
            <person name="Luecker S."/>
            <person name="Lage O.M."/>
            <person name="Pohl T."/>
            <person name="Merkel B.J."/>
            <person name="Hornburger P."/>
            <person name="Mueller R.-W."/>
            <person name="Bruemmer F."/>
            <person name="Labrenz M."/>
            <person name="Spormann A.M."/>
            <person name="Op den Camp H."/>
            <person name="Overmann J."/>
            <person name="Amann R."/>
            <person name="Jetten M.S.M."/>
            <person name="Mascher T."/>
            <person name="Medema M.H."/>
            <person name="Devos D.P."/>
            <person name="Kaster A.-K."/>
            <person name="Ovreas L."/>
            <person name="Rohde M."/>
            <person name="Galperin M.Y."/>
            <person name="Jogler C."/>
        </authorList>
    </citation>
    <scope>NUCLEOTIDE SEQUENCE [LARGE SCALE GENOMIC DNA]</scope>
    <source>
        <strain evidence="2 3">Pla133</strain>
    </source>
</reference>
<dbReference type="AlphaFoldDB" id="A0A518BIH9"/>
<dbReference type="Proteomes" id="UP000316921">
    <property type="component" value="Chromosome"/>
</dbReference>
<dbReference type="Gene3D" id="3.40.50.300">
    <property type="entry name" value="P-loop containing nucleotide triphosphate hydrolases"/>
    <property type="match status" value="1"/>
</dbReference>
<evidence type="ECO:0000313" key="2">
    <source>
        <dbReference type="EMBL" id="QDU66790.1"/>
    </source>
</evidence>
<name>A0A518BIH9_9BACT</name>
<organism evidence="2 3">
    <name type="scientific">Engelhardtia mirabilis</name>
    <dbReference type="NCBI Taxonomy" id="2528011"/>
    <lineage>
        <taxon>Bacteria</taxon>
        <taxon>Pseudomonadati</taxon>
        <taxon>Planctomycetota</taxon>
        <taxon>Planctomycetia</taxon>
        <taxon>Planctomycetia incertae sedis</taxon>
        <taxon>Engelhardtia</taxon>
    </lineage>
</organism>
<sequence>MTTERVLLDRTAVLGRICDSLGLDGDASDGAEAPCRNVLLAGPWGSGKTTILKLLEARAGAEETAYHVLRFSPWAQLGDEDPRRGFLRYLATQVISTTPPPTTAGEAKRAWSIFRDWGERFITDGWGQAAVESIGSIAPGAPVAFALARLATDLAKGGKEPADGDTQPQLPPQGEALRKQLSEVLETLAAANGAKRLLLLVDDLDRTRPEYAVAVLEQLHHLFLPQEGETDWPLSSVWAVNIEVLEQFLYEHYRHQPSFDPTAYLERLFDRRVNVPPLFQTKDSQAPSEPERLWRDSLEKFAEDLSALAERSPERSEAIAAASEQCRGSLARDLADGLSYACVGNLRLYESIREGCVDYWRTQLKAGEEDWDAGRSKRLVEDARRITLILAYPGFRESVALFDGMWPFFVNRLNDRMSSTVTEAIVHPSYRHLDDPNLATLLQDLGALRHEDKAERYVIQWEGVNRLSRGLGDMLRQGF</sequence>